<evidence type="ECO:0000259" key="2">
    <source>
        <dbReference type="Pfam" id="PF16391"/>
    </source>
</evidence>
<keyword evidence="1" id="KW-1133">Transmembrane helix</keyword>
<dbReference type="SUPFAM" id="SSF49785">
    <property type="entry name" value="Galactose-binding domain-like"/>
    <property type="match status" value="1"/>
</dbReference>
<dbReference type="Proteomes" id="UP000265926">
    <property type="component" value="Unassembled WGS sequence"/>
</dbReference>
<proteinExistence type="predicted"/>
<keyword evidence="1" id="KW-0472">Membrane</keyword>
<keyword evidence="4" id="KW-1185">Reference proteome</keyword>
<accession>A0A399SUV0</accession>
<reference evidence="3 4" key="1">
    <citation type="submission" date="2018-08" db="EMBL/GenBank/DDBJ databases">
        <title>Pallidiluteibacterium maritimus gen. nov., sp. nov., isolated from coastal sediment.</title>
        <authorList>
            <person name="Zhou L.Y."/>
        </authorList>
    </citation>
    <scope>NUCLEOTIDE SEQUENCE [LARGE SCALE GENOMIC DNA]</scope>
    <source>
        <strain evidence="3 4">XSD2</strain>
    </source>
</reference>
<dbReference type="InterPro" id="IPR008979">
    <property type="entry name" value="Galactose-bd-like_sf"/>
</dbReference>
<evidence type="ECO:0000256" key="1">
    <source>
        <dbReference type="SAM" id="Phobius"/>
    </source>
</evidence>
<protein>
    <recommendedName>
        <fullName evidence="2">DUF5000 domain-containing protein</fullName>
    </recommendedName>
</protein>
<evidence type="ECO:0000313" key="3">
    <source>
        <dbReference type="EMBL" id="RIJ46494.1"/>
    </source>
</evidence>
<name>A0A399SUV0_9BACT</name>
<dbReference type="Pfam" id="PF16389">
    <property type="entry name" value="DUF4998"/>
    <property type="match status" value="1"/>
</dbReference>
<comment type="caution">
    <text evidence="3">The sequence shown here is derived from an EMBL/GenBank/DDBJ whole genome shotgun (WGS) entry which is preliminary data.</text>
</comment>
<dbReference type="InterPro" id="IPR032164">
    <property type="entry name" value="DUF5000"/>
</dbReference>
<gene>
    <name evidence="3" type="ORF">D1614_18990</name>
</gene>
<keyword evidence="1" id="KW-0812">Transmembrane</keyword>
<dbReference type="AlphaFoldDB" id="A0A399SUV0"/>
<evidence type="ECO:0000313" key="4">
    <source>
        <dbReference type="Proteomes" id="UP000265926"/>
    </source>
</evidence>
<dbReference type="OrthoDB" id="831253at2"/>
<organism evidence="3 4">
    <name type="scientific">Maribellus luteus</name>
    <dbReference type="NCBI Taxonomy" id="2305463"/>
    <lineage>
        <taxon>Bacteria</taxon>
        <taxon>Pseudomonadati</taxon>
        <taxon>Bacteroidota</taxon>
        <taxon>Bacteroidia</taxon>
        <taxon>Marinilabiliales</taxon>
        <taxon>Prolixibacteraceae</taxon>
        <taxon>Maribellus</taxon>
    </lineage>
</organism>
<dbReference type="Pfam" id="PF16391">
    <property type="entry name" value="DUF5000"/>
    <property type="match status" value="1"/>
</dbReference>
<feature type="transmembrane region" description="Helical" evidence="1">
    <location>
        <begin position="5"/>
        <end position="21"/>
    </location>
</feature>
<sequence>MKSKYLIESILLVIVGLFFSYCSKMNDLHDQYLEEGEKIYVGQPDSAKVLPGVGRAMIHYWISDPKATKLMVYWNSGEDSVLVDIPGSPGTSAKQLLISDLEERMYYFQLVTMNSELKNRSIPMETSGHVYGPKFQKTLIERNLKYATFLTQDTVFTQWGSIPEYYMKSEIKYKNKAGNYVTKFITSGESSLLLEGFSGEFEFRTLYLPEEEAYDTLYSNFISVNRIDSKMDNSLITRWNPPGIPYFEHSSSYGIEKMWDDNVGTWYIQSGITLPHSFTFDLGEEVKLSRIKQWQRLTAGVVYRSQGVKKFEVWGSTTPDVSDDFSEWTVLGVYESIKPSRQDLGKESPEDLEYAAAGEDFMILNNTTPVRYIRYVVKDTWNGAVPVTIGELSFFSIND</sequence>
<dbReference type="Gene3D" id="2.60.120.260">
    <property type="entry name" value="Galactose-binding domain-like"/>
    <property type="match status" value="1"/>
</dbReference>
<feature type="domain" description="DUF5000" evidence="2">
    <location>
        <begin position="259"/>
        <end position="395"/>
    </location>
</feature>
<dbReference type="EMBL" id="QWGR01000014">
    <property type="protein sequence ID" value="RIJ46494.1"/>
    <property type="molecule type" value="Genomic_DNA"/>
</dbReference>